<name>A0A9P0DBT0_9CUCU</name>
<protein>
    <recommendedName>
        <fullName evidence="1">RPAP1 C-terminal domain-containing protein</fullName>
    </recommendedName>
</protein>
<proteinExistence type="predicted"/>
<dbReference type="InterPro" id="IPR011989">
    <property type="entry name" value="ARM-like"/>
</dbReference>
<dbReference type="SUPFAM" id="SSF48371">
    <property type="entry name" value="ARM repeat"/>
    <property type="match status" value="1"/>
</dbReference>
<dbReference type="Gene3D" id="1.25.10.10">
    <property type="entry name" value="Leucine-rich Repeat Variant"/>
    <property type="match status" value="1"/>
</dbReference>
<dbReference type="AlphaFoldDB" id="A0A9P0DBT0"/>
<dbReference type="OrthoDB" id="348201at2759"/>
<evidence type="ECO:0000313" key="3">
    <source>
        <dbReference type="Proteomes" id="UP001152799"/>
    </source>
</evidence>
<dbReference type="InterPro" id="IPR016024">
    <property type="entry name" value="ARM-type_fold"/>
</dbReference>
<dbReference type="Pfam" id="PF08620">
    <property type="entry name" value="RPAP1_C"/>
    <property type="match status" value="1"/>
</dbReference>
<feature type="domain" description="RPAP1 C-terminal" evidence="1">
    <location>
        <begin position="56"/>
        <end position="123"/>
    </location>
</feature>
<gene>
    <name evidence="2" type="ORF">CEUTPL_LOCUS1493</name>
</gene>
<dbReference type="InterPro" id="IPR013929">
    <property type="entry name" value="RPAP1_C"/>
</dbReference>
<accession>A0A9P0DBT0</accession>
<dbReference type="PANTHER" id="PTHR21483">
    <property type="entry name" value="RNA POLYMERASE II-ASSOCIATED PROTEIN 1"/>
    <property type="match status" value="1"/>
</dbReference>
<dbReference type="GO" id="GO:0006366">
    <property type="term" value="P:transcription by RNA polymerase II"/>
    <property type="evidence" value="ECO:0007669"/>
    <property type="project" value="InterPro"/>
</dbReference>
<dbReference type="PANTHER" id="PTHR21483:SF18">
    <property type="entry name" value="RNA POLYMERASE II-ASSOCIATED PROTEIN 1"/>
    <property type="match status" value="1"/>
</dbReference>
<reference evidence="2" key="1">
    <citation type="submission" date="2022-01" db="EMBL/GenBank/DDBJ databases">
        <authorList>
            <person name="King R."/>
        </authorList>
    </citation>
    <scope>NUCLEOTIDE SEQUENCE</scope>
</reference>
<dbReference type="Proteomes" id="UP001152799">
    <property type="component" value="Chromosome 1"/>
</dbReference>
<sequence>MAVESSSLDEMEVLRGMLSVPKFNDFMSPDEFEAVMIPLMTDNTNNLRQNGRIENRFNSEGYLLPQCIARFNDATYRYTYHVYRLGIRPDHVGHSLQELSSLSRSDDVQRRNMALNTLANILKIDRTGVYKRVIELPIGQIFFVLKFNLDDDTPSILIAAIRALRNLVYFPIGEICLDKMACSGMGIIQPVMSIDDAMEDDDTLDDEQLAEINLTKCLIRTGTLERIRYIVNIVKPKMEIIVNCIEILIRLARDSKFVVDKILECEGLMSSLIRYFLPTMESVGLDNSCPDWYYSPLPQMIKLLRVLSARSRNIAANLLEEYDLLNTMIPYLDEGNFFQNDTNLQVECLRYWTLVLHYEFPMDAYR</sequence>
<keyword evidence="3" id="KW-1185">Reference proteome</keyword>
<evidence type="ECO:0000313" key="2">
    <source>
        <dbReference type="EMBL" id="CAH1122424.1"/>
    </source>
</evidence>
<evidence type="ECO:0000259" key="1">
    <source>
        <dbReference type="Pfam" id="PF08620"/>
    </source>
</evidence>
<dbReference type="EMBL" id="OU892277">
    <property type="protein sequence ID" value="CAH1122424.1"/>
    <property type="molecule type" value="Genomic_DNA"/>
</dbReference>
<organism evidence="2 3">
    <name type="scientific">Ceutorhynchus assimilis</name>
    <name type="common">cabbage seed weevil</name>
    <dbReference type="NCBI Taxonomy" id="467358"/>
    <lineage>
        <taxon>Eukaryota</taxon>
        <taxon>Metazoa</taxon>
        <taxon>Ecdysozoa</taxon>
        <taxon>Arthropoda</taxon>
        <taxon>Hexapoda</taxon>
        <taxon>Insecta</taxon>
        <taxon>Pterygota</taxon>
        <taxon>Neoptera</taxon>
        <taxon>Endopterygota</taxon>
        <taxon>Coleoptera</taxon>
        <taxon>Polyphaga</taxon>
        <taxon>Cucujiformia</taxon>
        <taxon>Curculionidae</taxon>
        <taxon>Ceutorhynchinae</taxon>
        <taxon>Ceutorhynchus</taxon>
    </lineage>
</organism>
<dbReference type="InterPro" id="IPR039913">
    <property type="entry name" value="RPAP1/Rba50"/>
</dbReference>